<evidence type="ECO:0000259" key="2">
    <source>
        <dbReference type="Pfam" id="PF00149"/>
    </source>
</evidence>
<sequence length="464" mass="49241">MLLQSRTGALAAALLLAGCAGLGPQQPPAAAFVVIGADGAAQARAITTARSCPAITIDGRTAPMAVRAPFGPIPARGKGHSASFHPDAPSSPVLSCETTIPAGSMHVEVAGQALPLSKAEVTRIVVIGDTGCRLKGKEFQDCNDPTAYPFARVAASAAAWKPDLVVHVGDYHYREDPCPADRPGCAGSPYGYGWDAWNADFFAPGRALLAAAPWVLARGNHETCARGGQGWWRFLDAHAYDPAANCDDPAADGRADYTDPYAVPLGGDAQLIVFDTADTNWKGFAPGDARIQRYAETWRKIDRLARQRRHNIAVDHHPLYAFGATRDAKTDAVTLFGGDAGLTQAFGALDPRLLPSSIDVLLSGHVHLWEQTSFATDHPTQFVAGFAGTAEDIVPLPRTPPAGQSPAPGAVLEALSSWIDGFGFMTMERTGPDTWRVVVHDRDGRERNTCTVTGRHSRCAVPQV</sequence>
<organism evidence="3 4">
    <name type="scientific">Massilia pinisoli</name>
    <dbReference type="NCBI Taxonomy" id="1772194"/>
    <lineage>
        <taxon>Bacteria</taxon>
        <taxon>Pseudomonadati</taxon>
        <taxon>Pseudomonadota</taxon>
        <taxon>Betaproteobacteria</taxon>
        <taxon>Burkholderiales</taxon>
        <taxon>Oxalobacteraceae</taxon>
        <taxon>Telluria group</taxon>
        <taxon>Massilia</taxon>
    </lineage>
</organism>
<dbReference type="Proteomes" id="UP001204151">
    <property type="component" value="Unassembled WGS sequence"/>
</dbReference>
<comment type="caution">
    <text evidence="3">The sequence shown here is derived from an EMBL/GenBank/DDBJ whole genome shotgun (WGS) entry which is preliminary data.</text>
</comment>
<dbReference type="EMBL" id="JANUGW010000001">
    <property type="protein sequence ID" value="MCS0580184.1"/>
    <property type="molecule type" value="Genomic_DNA"/>
</dbReference>
<dbReference type="RefSeq" id="WP_258814833.1">
    <property type="nucleotide sequence ID" value="NZ_JANUGW010000001.1"/>
</dbReference>
<feature type="domain" description="Calcineurin-like phosphoesterase" evidence="2">
    <location>
        <begin position="123"/>
        <end position="367"/>
    </location>
</feature>
<dbReference type="Pfam" id="PF00149">
    <property type="entry name" value="Metallophos"/>
    <property type="match status" value="1"/>
</dbReference>
<feature type="chain" id="PRO_5046393789" evidence="1">
    <location>
        <begin position="23"/>
        <end position="464"/>
    </location>
</feature>
<dbReference type="PROSITE" id="PS51257">
    <property type="entry name" value="PROKAR_LIPOPROTEIN"/>
    <property type="match status" value="1"/>
</dbReference>
<dbReference type="InterPro" id="IPR004843">
    <property type="entry name" value="Calcineurin-like_PHP"/>
</dbReference>
<feature type="signal peptide" evidence="1">
    <location>
        <begin position="1"/>
        <end position="22"/>
    </location>
</feature>
<accession>A0ABT1ZJV0</accession>
<protein>
    <submittedName>
        <fullName evidence="3">Metallophosphoesterase</fullName>
    </submittedName>
</protein>
<reference evidence="3 4" key="1">
    <citation type="submission" date="2022-08" db="EMBL/GenBank/DDBJ databases">
        <title>Reclassification of Massilia species as members of the genera Telluria, Duganella, Pseudoduganella, Mokoshia gen. nov. and Zemynaea gen. nov. using orthogonal and non-orthogonal genome-based approaches.</title>
        <authorList>
            <person name="Bowman J.P."/>
        </authorList>
    </citation>
    <scope>NUCLEOTIDE SEQUENCE [LARGE SCALE GENOMIC DNA]</scope>
    <source>
        <strain evidence="3 4">JCM 31316</strain>
    </source>
</reference>
<proteinExistence type="predicted"/>
<dbReference type="SUPFAM" id="SSF56300">
    <property type="entry name" value="Metallo-dependent phosphatases"/>
    <property type="match status" value="1"/>
</dbReference>
<evidence type="ECO:0000313" key="3">
    <source>
        <dbReference type="EMBL" id="MCS0580184.1"/>
    </source>
</evidence>
<name>A0ABT1ZJV0_9BURK</name>
<evidence type="ECO:0000256" key="1">
    <source>
        <dbReference type="SAM" id="SignalP"/>
    </source>
</evidence>
<dbReference type="InterPro" id="IPR029052">
    <property type="entry name" value="Metallo-depent_PP-like"/>
</dbReference>
<keyword evidence="1" id="KW-0732">Signal</keyword>
<gene>
    <name evidence="3" type="ORF">NX784_01115</name>
</gene>
<evidence type="ECO:0000313" key="4">
    <source>
        <dbReference type="Proteomes" id="UP001204151"/>
    </source>
</evidence>
<keyword evidence="4" id="KW-1185">Reference proteome</keyword>
<dbReference type="Gene3D" id="3.60.21.10">
    <property type="match status" value="1"/>
</dbReference>